<evidence type="ECO:0000313" key="2">
    <source>
        <dbReference type="Proteomes" id="UP000708208"/>
    </source>
</evidence>
<organism evidence="1 2">
    <name type="scientific">Allacma fusca</name>
    <dbReference type="NCBI Taxonomy" id="39272"/>
    <lineage>
        <taxon>Eukaryota</taxon>
        <taxon>Metazoa</taxon>
        <taxon>Ecdysozoa</taxon>
        <taxon>Arthropoda</taxon>
        <taxon>Hexapoda</taxon>
        <taxon>Collembola</taxon>
        <taxon>Symphypleona</taxon>
        <taxon>Sminthuridae</taxon>
        <taxon>Allacma</taxon>
    </lineage>
</organism>
<dbReference type="AlphaFoldDB" id="A0A8J2L7K3"/>
<comment type="caution">
    <text evidence="1">The sequence shown here is derived from an EMBL/GenBank/DDBJ whole genome shotgun (WGS) entry which is preliminary data.</text>
</comment>
<accession>A0A8J2L7K3</accession>
<dbReference type="EMBL" id="CAJVCH010553335">
    <property type="protein sequence ID" value="CAG7829885.1"/>
    <property type="molecule type" value="Genomic_DNA"/>
</dbReference>
<reference evidence="1" key="1">
    <citation type="submission" date="2021-06" db="EMBL/GenBank/DDBJ databases">
        <authorList>
            <person name="Hodson N. C."/>
            <person name="Mongue J. A."/>
            <person name="Jaron S. K."/>
        </authorList>
    </citation>
    <scope>NUCLEOTIDE SEQUENCE</scope>
</reference>
<protein>
    <submittedName>
        <fullName evidence="1">Uncharacterized protein</fullName>
    </submittedName>
</protein>
<dbReference type="Proteomes" id="UP000708208">
    <property type="component" value="Unassembled WGS sequence"/>
</dbReference>
<keyword evidence="2" id="KW-1185">Reference proteome</keyword>
<evidence type="ECO:0000313" key="1">
    <source>
        <dbReference type="EMBL" id="CAG7829885.1"/>
    </source>
</evidence>
<sequence length="127" mass="14515">MFVKASLHSQGHDIDFYPLKLNPISHNVNLGLKSVSLKGQDCAKRKERTAEGVETAWRGTKARVRPVHGETRRRFGDEKFLINNVHKVFGVQMCPEMESLLGKPQTSTAKYQWRLFESDDDDTLLDD</sequence>
<gene>
    <name evidence="1" type="ORF">AFUS01_LOCUS39726</name>
</gene>
<proteinExistence type="predicted"/>
<name>A0A8J2L7K3_9HEXA</name>